<sequence length="185" mass="19797">MSFFRKRKAQPTNCPLTPPLAPRRPESASVLLNVLTAGLEKALPDEHRSQIRSVLESPVDASADAEAQRAFVALDWLVRVWTPAWTAMVPGVGQDLAAKLQELPPITELASAEAAGPFVGVLESTSAQAEKTIAQYKGNLYDEAAAAAPGVRPAGFASSRRAPPWPTPPRRQSSKLAWPPGRTSP</sequence>
<protein>
    <submittedName>
        <fullName evidence="2">Uncharacterized protein</fullName>
    </submittedName>
</protein>
<comment type="caution">
    <text evidence="2">The sequence shown here is derived from an EMBL/GenBank/DDBJ whole genome shotgun (WGS) entry which is preliminary data.</text>
</comment>
<evidence type="ECO:0000313" key="3">
    <source>
        <dbReference type="Proteomes" id="UP000245410"/>
    </source>
</evidence>
<feature type="compositionally biased region" description="Low complexity" evidence="1">
    <location>
        <begin position="152"/>
        <end position="162"/>
    </location>
</feature>
<gene>
    <name evidence="2" type="ORF">DKT68_13375</name>
</gene>
<feature type="region of interest" description="Disordered" evidence="1">
    <location>
        <begin position="1"/>
        <end position="22"/>
    </location>
</feature>
<keyword evidence="3" id="KW-1185">Reference proteome</keyword>
<dbReference type="Proteomes" id="UP000245410">
    <property type="component" value="Unassembled WGS sequence"/>
</dbReference>
<dbReference type="EMBL" id="QGKR01000186">
    <property type="protein sequence ID" value="PWR08978.1"/>
    <property type="molecule type" value="Genomic_DNA"/>
</dbReference>
<evidence type="ECO:0000313" key="2">
    <source>
        <dbReference type="EMBL" id="PWR08978.1"/>
    </source>
</evidence>
<feature type="region of interest" description="Disordered" evidence="1">
    <location>
        <begin position="152"/>
        <end position="185"/>
    </location>
</feature>
<reference evidence="2 3" key="1">
    <citation type="submission" date="2018-05" db="EMBL/GenBank/DDBJ databases">
        <title>Micromonospora atacamensis sp. nov., a novel actinobacteria isolated from high altitude Atacama Desert soil.</title>
        <authorList>
            <person name="Carro L."/>
            <person name="Golinska P."/>
            <person name="Klenk H.-P."/>
            <person name="Goodfellow M."/>
        </authorList>
    </citation>
    <scope>NUCLEOTIDE SEQUENCE [LARGE SCALE GENOMIC DNA]</scope>
    <source>
        <strain evidence="2 3">5R2A7</strain>
    </source>
</reference>
<evidence type="ECO:0000256" key="1">
    <source>
        <dbReference type="SAM" id="MobiDB-lite"/>
    </source>
</evidence>
<dbReference type="AlphaFoldDB" id="A0A317D2C0"/>
<proteinExistence type="predicted"/>
<name>A0A317D2C0_9ACTN</name>
<organism evidence="2 3">
    <name type="scientific">Micromonospora acroterricola</name>
    <dbReference type="NCBI Taxonomy" id="2202421"/>
    <lineage>
        <taxon>Bacteria</taxon>
        <taxon>Bacillati</taxon>
        <taxon>Actinomycetota</taxon>
        <taxon>Actinomycetes</taxon>
        <taxon>Micromonosporales</taxon>
        <taxon>Micromonosporaceae</taxon>
        <taxon>Micromonospora</taxon>
    </lineage>
</organism>
<accession>A0A317D2C0</accession>